<dbReference type="AlphaFoldDB" id="A0A914QBI3"/>
<dbReference type="WBParaSite" id="PDA_v2.g28940.t1">
    <property type="protein sequence ID" value="PDA_v2.g28940.t1"/>
    <property type="gene ID" value="PDA_v2.g28940"/>
</dbReference>
<reference evidence="2" key="1">
    <citation type="submission" date="2022-11" db="UniProtKB">
        <authorList>
            <consortium name="WormBaseParasite"/>
        </authorList>
    </citation>
    <scope>IDENTIFICATION</scope>
</reference>
<evidence type="ECO:0000313" key="2">
    <source>
        <dbReference type="WBParaSite" id="PDA_v2.g28940.t1"/>
    </source>
</evidence>
<evidence type="ECO:0000313" key="1">
    <source>
        <dbReference type="Proteomes" id="UP000887578"/>
    </source>
</evidence>
<organism evidence="1 2">
    <name type="scientific">Panagrolaimus davidi</name>
    <dbReference type="NCBI Taxonomy" id="227884"/>
    <lineage>
        <taxon>Eukaryota</taxon>
        <taxon>Metazoa</taxon>
        <taxon>Ecdysozoa</taxon>
        <taxon>Nematoda</taxon>
        <taxon>Chromadorea</taxon>
        <taxon>Rhabditida</taxon>
        <taxon>Tylenchina</taxon>
        <taxon>Panagrolaimomorpha</taxon>
        <taxon>Panagrolaimoidea</taxon>
        <taxon>Panagrolaimidae</taxon>
        <taxon>Panagrolaimus</taxon>
    </lineage>
</organism>
<protein>
    <submittedName>
        <fullName evidence="2">Uncharacterized protein</fullName>
    </submittedName>
</protein>
<name>A0A914QBI3_9BILA</name>
<sequence>MSPYFFMYITQGGINEGYHLKIYDEFSERYKNVHSSAFSLIEEYSKKHSIDLMLPHPELKQYLLCYEKDRFSPLTKDLVKYVEKMQQLFLKIKASESDSPTWFNLLKEANDPEYLKQNVENFLLKNLSNQKLWKIYINYLKETDPKEMLQVYSKYCRCFLEDEEIKEKYKNEMEIYGPIFVKWKNAFDFENVAERVQTPTGQEYCDRLFTKKRKLEENEKPPKFVCPQVDMNKIFSQDWSLPKPIIRYIASQTHPPTSEKLLQSCKYFLKHNSVLYCYKTTFVHERWFGNYEIKENSFLISISSLNFPPFNKKNIYISNVLIFHDASFINTPCSTNLSEAIKNNIFQCDAKFIDISNQNLSEKEFQFLVGHGNVKYLVLDDIHIFENSENNDEMALEEILEMTPKLEYVSISNSNLKMSNTFSKVEFTQKLIYFSIGRCSVIVNADDYCTFLKKYAAPFSRFSIIFEFTFDKTLKKDFEETIKNFVNDWKPVDERPKIGLGRKWH</sequence>
<keyword evidence="1" id="KW-1185">Reference proteome</keyword>
<proteinExistence type="predicted"/>
<dbReference type="Proteomes" id="UP000887578">
    <property type="component" value="Unplaced"/>
</dbReference>
<accession>A0A914QBI3</accession>